<feature type="transmembrane region" description="Helical" evidence="1">
    <location>
        <begin position="43"/>
        <end position="63"/>
    </location>
</feature>
<organism evidence="2 3">
    <name type="scientific">Mycena chlorophos</name>
    <name type="common">Agaric fungus</name>
    <name type="synonym">Agaricus chlorophos</name>
    <dbReference type="NCBI Taxonomy" id="658473"/>
    <lineage>
        <taxon>Eukaryota</taxon>
        <taxon>Fungi</taxon>
        <taxon>Dikarya</taxon>
        <taxon>Basidiomycota</taxon>
        <taxon>Agaricomycotina</taxon>
        <taxon>Agaricomycetes</taxon>
        <taxon>Agaricomycetidae</taxon>
        <taxon>Agaricales</taxon>
        <taxon>Marasmiineae</taxon>
        <taxon>Mycenaceae</taxon>
        <taxon>Mycena</taxon>
    </lineage>
</organism>
<name>A0A8H6TNP1_MYCCL</name>
<gene>
    <name evidence="2" type="ORF">HMN09_00200800</name>
</gene>
<keyword evidence="1" id="KW-0472">Membrane</keyword>
<dbReference type="EMBL" id="JACAZE010000002">
    <property type="protein sequence ID" value="KAF7321128.1"/>
    <property type="molecule type" value="Genomic_DNA"/>
</dbReference>
<keyword evidence="3" id="KW-1185">Reference proteome</keyword>
<reference evidence="2" key="1">
    <citation type="submission" date="2020-05" db="EMBL/GenBank/DDBJ databases">
        <title>Mycena genomes resolve the evolution of fungal bioluminescence.</title>
        <authorList>
            <person name="Tsai I.J."/>
        </authorList>
    </citation>
    <scope>NUCLEOTIDE SEQUENCE</scope>
    <source>
        <strain evidence="2">110903Hualien_Pintung</strain>
    </source>
</reference>
<keyword evidence="1" id="KW-0812">Transmembrane</keyword>
<dbReference type="AlphaFoldDB" id="A0A8H6TNP1"/>
<comment type="caution">
    <text evidence="2">The sequence shown here is derived from an EMBL/GenBank/DDBJ whole genome shotgun (WGS) entry which is preliminary data.</text>
</comment>
<sequence length="82" mass="9247">MLLLQNSADNLQTWYLSHWAAQYKHFADEAVSAVWHISTYTSILLGLFVFQSVAFLVYGLGTLQASRHLHLRLINAVLGTTL</sequence>
<protein>
    <submittedName>
        <fullName evidence="2">ABC transporter</fullName>
    </submittedName>
</protein>
<evidence type="ECO:0000313" key="2">
    <source>
        <dbReference type="EMBL" id="KAF7321128.1"/>
    </source>
</evidence>
<evidence type="ECO:0000313" key="3">
    <source>
        <dbReference type="Proteomes" id="UP000613580"/>
    </source>
</evidence>
<keyword evidence="1" id="KW-1133">Transmembrane helix</keyword>
<accession>A0A8H6TNP1</accession>
<dbReference type="Proteomes" id="UP000613580">
    <property type="component" value="Unassembled WGS sequence"/>
</dbReference>
<dbReference type="OrthoDB" id="6500128at2759"/>
<proteinExistence type="predicted"/>
<evidence type="ECO:0000256" key="1">
    <source>
        <dbReference type="SAM" id="Phobius"/>
    </source>
</evidence>